<comment type="subcellular location">
    <subcellularLocation>
        <location evidence="1">Cell membrane</location>
        <topology evidence="1">Multi-pass membrane protein</topology>
    </subcellularLocation>
</comment>
<evidence type="ECO:0000313" key="9">
    <source>
        <dbReference type="EMBL" id="MCT9001304.1"/>
    </source>
</evidence>
<evidence type="ECO:0000256" key="7">
    <source>
        <dbReference type="ARBA" id="ARBA00023136"/>
    </source>
</evidence>
<evidence type="ECO:0000313" key="10">
    <source>
        <dbReference type="Proteomes" id="UP001300496"/>
    </source>
</evidence>
<keyword evidence="7 8" id="KW-0472">Membrane</keyword>
<evidence type="ECO:0000256" key="3">
    <source>
        <dbReference type="ARBA" id="ARBA00022448"/>
    </source>
</evidence>
<comment type="caution">
    <text evidence="9">The sequence shown here is derived from an EMBL/GenBank/DDBJ whole genome shotgun (WGS) entry which is preliminary data.</text>
</comment>
<dbReference type="CDD" id="cd12830">
    <property type="entry name" value="MtCorA-like"/>
    <property type="match status" value="1"/>
</dbReference>
<evidence type="ECO:0000256" key="4">
    <source>
        <dbReference type="ARBA" id="ARBA00022475"/>
    </source>
</evidence>
<evidence type="ECO:0000256" key="2">
    <source>
        <dbReference type="ARBA" id="ARBA00009765"/>
    </source>
</evidence>
<reference evidence="9 10" key="1">
    <citation type="journal article" date="2024" name="Int. J. Syst. Evol. Microbiol.">
        <title>Microbacterium memoriense sp. nov., a member of the Actinomycetota from marine beach sediment of the north coast of Portugal.</title>
        <authorList>
            <person name="Santos J.D.N.D."/>
            <person name="Klimek D."/>
            <person name="Calusinska M."/>
            <person name="Lobo-da-Cunha A."/>
            <person name="Catita J."/>
            <person name="Goncalves H."/>
            <person name="Gonzalez I."/>
            <person name="Lage O.M."/>
        </authorList>
    </citation>
    <scope>NUCLEOTIDE SEQUENCE [LARGE SCALE GENOMIC DNA]</scope>
    <source>
        <strain evidence="9 10">PMIC_1C1B</strain>
    </source>
</reference>
<dbReference type="InterPro" id="IPR045863">
    <property type="entry name" value="CorA_TM1_TM2"/>
</dbReference>
<proteinExistence type="inferred from homology"/>
<accession>A0ABT2PBX9</accession>
<evidence type="ECO:0000256" key="8">
    <source>
        <dbReference type="SAM" id="Phobius"/>
    </source>
</evidence>
<dbReference type="PANTHER" id="PTHR46494">
    <property type="entry name" value="CORA FAMILY METAL ION TRANSPORTER (EUROFUNG)"/>
    <property type="match status" value="1"/>
</dbReference>
<keyword evidence="6 8" id="KW-1133">Transmembrane helix</keyword>
<evidence type="ECO:0000256" key="1">
    <source>
        <dbReference type="ARBA" id="ARBA00004651"/>
    </source>
</evidence>
<sequence>MVAFHTVVYVDGKPALTDASPTEALAEARARDGLAWIGVTGATDDEVRALGSEFGLNRLGVLEALRGHQRSKFEQYGDDLFLVLQPARYDDASETVQCDEVDVFVSEQLVVAITRTAQVDLKQARARLEKHPEIFANGSLGVVWVITEFVTRGYRTVLDGVENDIDEIEEELFGERPDVSHRIFGLQREVIDLQHATAPLPDILDRLRELSVQRNSHLGESAFREVTDRARYVDGRVSGFRQTLDSALSIHATMVEQRRNEQMKDMTETSLQQNEQVKKISSWAAIGFAPTLIAGIYGMNFRAMPELDWAFGYPFAIGLMLAVSVGLYVVFKKNDWL</sequence>
<dbReference type="Gene3D" id="1.20.58.340">
    <property type="entry name" value="Magnesium transport protein CorA, transmembrane region"/>
    <property type="match status" value="2"/>
</dbReference>
<dbReference type="InterPro" id="IPR002523">
    <property type="entry name" value="MgTranspt_CorA/ZnTranspt_ZntB"/>
</dbReference>
<keyword evidence="10" id="KW-1185">Reference proteome</keyword>
<dbReference type="PANTHER" id="PTHR46494:SF1">
    <property type="entry name" value="CORA FAMILY METAL ION TRANSPORTER (EUROFUNG)"/>
    <property type="match status" value="1"/>
</dbReference>
<feature type="transmembrane region" description="Helical" evidence="8">
    <location>
        <begin position="280"/>
        <end position="299"/>
    </location>
</feature>
<dbReference type="SUPFAM" id="SSF143865">
    <property type="entry name" value="CorA soluble domain-like"/>
    <property type="match status" value="1"/>
</dbReference>
<organism evidence="9 10">
    <name type="scientific">Microbacterium memoriense</name>
    <dbReference type="NCBI Taxonomy" id="2978350"/>
    <lineage>
        <taxon>Bacteria</taxon>
        <taxon>Bacillati</taxon>
        <taxon>Actinomycetota</taxon>
        <taxon>Actinomycetes</taxon>
        <taxon>Micrococcales</taxon>
        <taxon>Microbacteriaceae</taxon>
        <taxon>Microbacterium</taxon>
    </lineage>
</organism>
<dbReference type="RefSeq" id="WP_261605859.1">
    <property type="nucleotide sequence ID" value="NZ_JAODOR010000004.1"/>
</dbReference>
<keyword evidence="5 8" id="KW-0812">Transmembrane</keyword>
<name>A0ABT2PBX9_9MICO</name>
<gene>
    <name evidence="9" type="ORF">N4R40_02840</name>
</gene>
<dbReference type="EMBL" id="JAODOR010000004">
    <property type="protein sequence ID" value="MCT9001304.1"/>
    <property type="molecule type" value="Genomic_DNA"/>
</dbReference>
<dbReference type="Gene3D" id="3.30.460.20">
    <property type="entry name" value="CorA soluble domain-like"/>
    <property type="match status" value="1"/>
</dbReference>
<comment type="similarity">
    <text evidence="2">Belongs to the CorA metal ion transporter (MIT) (TC 1.A.35) family.</text>
</comment>
<evidence type="ECO:0000256" key="5">
    <source>
        <dbReference type="ARBA" id="ARBA00022692"/>
    </source>
</evidence>
<feature type="transmembrane region" description="Helical" evidence="8">
    <location>
        <begin position="311"/>
        <end position="331"/>
    </location>
</feature>
<dbReference type="InterPro" id="IPR045861">
    <property type="entry name" value="CorA_cytoplasmic_dom"/>
</dbReference>
<keyword evidence="4" id="KW-1003">Cell membrane</keyword>
<dbReference type="SUPFAM" id="SSF144083">
    <property type="entry name" value="Magnesium transport protein CorA, transmembrane region"/>
    <property type="match status" value="1"/>
</dbReference>
<keyword evidence="3" id="KW-0813">Transport</keyword>
<protein>
    <submittedName>
        <fullName evidence="9">Magnesium and cobalt transport protein CorA</fullName>
    </submittedName>
</protein>
<evidence type="ECO:0000256" key="6">
    <source>
        <dbReference type="ARBA" id="ARBA00022989"/>
    </source>
</evidence>
<dbReference type="Proteomes" id="UP001300496">
    <property type="component" value="Unassembled WGS sequence"/>
</dbReference>
<dbReference type="Pfam" id="PF01544">
    <property type="entry name" value="CorA"/>
    <property type="match status" value="1"/>
</dbReference>